<proteinExistence type="predicted"/>
<feature type="region of interest" description="Disordered" evidence="1">
    <location>
        <begin position="80"/>
        <end position="121"/>
    </location>
</feature>
<dbReference type="AlphaFoldDB" id="A9H6U1"/>
<feature type="region of interest" description="Disordered" evidence="1">
    <location>
        <begin position="332"/>
        <end position="358"/>
    </location>
</feature>
<evidence type="ECO:0000313" key="3">
    <source>
        <dbReference type="Proteomes" id="UP000001176"/>
    </source>
</evidence>
<accession>A9H6U1</accession>
<feature type="compositionally biased region" description="Low complexity" evidence="1">
    <location>
        <begin position="80"/>
        <end position="114"/>
    </location>
</feature>
<evidence type="ECO:0000256" key="1">
    <source>
        <dbReference type="SAM" id="MobiDB-lite"/>
    </source>
</evidence>
<organism evidence="2 3">
    <name type="scientific">Gluconacetobacter diazotrophicus (strain ATCC 49037 / DSM 5601 / CCUG 37298 / CIP 103539 / LMG 7603 / PAl5)</name>
    <dbReference type="NCBI Taxonomy" id="272568"/>
    <lineage>
        <taxon>Bacteria</taxon>
        <taxon>Pseudomonadati</taxon>
        <taxon>Pseudomonadota</taxon>
        <taxon>Alphaproteobacteria</taxon>
        <taxon>Acetobacterales</taxon>
        <taxon>Acetobacteraceae</taxon>
        <taxon>Gluconacetobacter</taxon>
    </lineage>
</organism>
<feature type="region of interest" description="Disordered" evidence="1">
    <location>
        <begin position="485"/>
        <end position="506"/>
    </location>
</feature>
<dbReference type="Proteomes" id="UP000001176">
    <property type="component" value="Chromosome"/>
</dbReference>
<feature type="region of interest" description="Disordered" evidence="1">
    <location>
        <begin position="288"/>
        <end position="307"/>
    </location>
</feature>
<gene>
    <name evidence="2" type="ordered locus">GDI3605</name>
</gene>
<name>A9H6U1_GLUDA</name>
<protein>
    <submittedName>
        <fullName evidence="2">Uncharacterized protein</fullName>
    </submittedName>
</protein>
<dbReference type="KEGG" id="gdi:GDI3605"/>
<keyword evidence="3" id="KW-1185">Reference proteome</keyword>
<dbReference type="EMBL" id="AM889285">
    <property type="protein sequence ID" value="CAP57548.1"/>
    <property type="molecule type" value="Genomic_DNA"/>
</dbReference>
<evidence type="ECO:0000313" key="2">
    <source>
        <dbReference type="EMBL" id="CAP57548.1"/>
    </source>
</evidence>
<dbReference type="Gene3D" id="1.10.530.10">
    <property type="match status" value="1"/>
</dbReference>
<sequence>MTAMSDNPFEAYVYDPMPVIKANNEAETAAAAIRQSNQETAAKQIANQQNMLMLAARQQAMAVPGMQGASQPNALASYAPQAGAPQGAGQNPLAQVAAQQGAPGAQSGQQPGSSYTGNPLGMVGAKADDNGVMIGPAGTVHFPSYGGREVDGLSLPQDQYWGAMSQADFGKALNDAGTARDHRNYQRAAQANTDGAWNAAIADGVKAGDISPSMGERLYNRPEYRAMILKSYAGPDSALSYSAGLTRDGMREDTTTGTPVAAPDIVAAQAAQKGTVAGAEARARGDLDTTSLTVKNKDGTYSPQTMTKSQAADYLRGQPGAAPSYSAAITGWENAGGNPAQANTSGPGGTSTSTAVGNGQFTRAGWIQDVREMRPDLAKGKTDAEIAALRTDPQISGQMIEARAGRNSQRFSELGVPANAPTLALAHRYGADGAAAILRASQQNPGLTLQQVLPAAAQKNPALASLTVGGIVGDAGRRFMMVQAPGQQPSGGPAGSPDQAAAAGQDGGAAMPGIAGMPQLTPQAQKDLEIATARTKAQNDADIGLMKDYRSDLTKQSKAAQSQNFLIDQMKDEMPGWTSGPNAASVGKMNAVLDDISQRLGYGKPDPGLGRYQDFVKNEKQVLSAAVHMNNQAGGFHITQAMESGSPNASMSPTALRDMFSQMQGMNDWLMAKERAASKFTGKSDDFDSDWNTAVSVVPFMLRHMSPDQRASFAQRLTATPEGRQEWRSIVGQAQQIGDNGTLNWRTR</sequence>
<reference evidence="2 3" key="1">
    <citation type="journal article" date="2009" name="BMC Genomics">
        <title>Complete genome sequence of the sugarcane nitrogen-fixing endophyte Gluconacetobacter diazotrophicus Pal5.</title>
        <authorList>
            <person name="Bertalan M."/>
            <person name="Albano R."/>
            <person name="Padua V."/>
            <person name="Rouws L."/>
            <person name="Rojas C."/>
            <person name="Hemerly A."/>
            <person name="Teixeira K."/>
            <person name="Schwab S."/>
            <person name="Araujo J."/>
            <person name="Oliveira A."/>
            <person name="Franca L."/>
            <person name="Magalhaes V."/>
            <person name="Alqueres S."/>
            <person name="Cardoso A."/>
            <person name="Almeida W."/>
            <person name="Loureiro M.M."/>
            <person name="Nogueira E."/>
            <person name="Cidade D."/>
            <person name="Oliveira D."/>
            <person name="Simao T."/>
            <person name="Macedo J."/>
            <person name="Valadao A."/>
            <person name="Dreschsel M."/>
            <person name="Freitas F."/>
            <person name="Vidal M."/>
            <person name="Guedes H."/>
            <person name="Rodrigues E."/>
            <person name="Meneses C."/>
            <person name="Brioso P."/>
            <person name="Pozzer L."/>
            <person name="Figueiredo D."/>
            <person name="Montano H."/>
            <person name="Junior J."/>
            <person name="Filho G."/>
            <person name="Flores V."/>
            <person name="Ferreira B."/>
            <person name="Branco A."/>
            <person name="Gonzalez P."/>
            <person name="Guillobel H."/>
            <person name="Lemos M."/>
            <person name="Seibel L."/>
            <person name="Macedo J."/>
            <person name="Alves-Ferreira M."/>
            <person name="Sachetto-Martins G."/>
            <person name="Coelho A."/>
            <person name="Santos E."/>
            <person name="Amaral G."/>
            <person name="Neves A."/>
            <person name="Pacheco A.B."/>
            <person name="Carvalho D."/>
            <person name="Lery L."/>
            <person name="Bisch P."/>
            <person name="Rossle S.C."/>
            <person name="Urmenyi T."/>
            <person name="Kruger W.V."/>
            <person name="Martins O."/>
            <person name="Baldani J.I."/>
            <person name="Ferreira P.C."/>
        </authorList>
    </citation>
    <scope>NUCLEOTIDE SEQUENCE [LARGE SCALE GENOMIC DNA]</scope>
    <source>
        <strain evidence="3">ATCC 49037 / DSM 5601 / CCUG 37298 / CIP 103539 / LMG 7603 / PAl5</strain>
    </source>
</reference>